<dbReference type="WBParaSite" id="PSAMB.scaffold433size51451.g5755.t1">
    <property type="protein sequence ID" value="PSAMB.scaffold433size51451.g5755.t1"/>
    <property type="gene ID" value="PSAMB.scaffold433size51451.g5755"/>
</dbReference>
<name>A0A914WJW8_9BILA</name>
<accession>A0A914WJW8</accession>
<evidence type="ECO:0000313" key="3">
    <source>
        <dbReference type="WBParaSite" id="PSAMB.scaffold433size51451.g5755.t1"/>
    </source>
</evidence>
<protein>
    <submittedName>
        <fullName evidence="3">Uncharacterized protein</fullName>
    </submittedName>
</protein>
<dbReference type="AlphaFoldDB" id="A0A914WJW8"/>
<reference evidence="3" key="1">
    <citation type="submission" date="2022-11" db="UniProtKB">
        <authorList>
            <consortium name="WormBaseParasite"/>
        </authorList>
    </citation>
    <scope>IDENTIFICATION</scope>
</reference>
<proteinExistence type="predicted"/>
<sequence>MVLDLPVRRSLASYTDCPLPSHRPSSRRPSSRGVDISPVLPNARPKQQQLARPGAAAVAGGVVFCARFDRSAFEQPTITPPARAPAHEASSALLAGRVKQYEDVAHHYLTALN</sequence>
<organism evidence="2 3">
    <name type="scientific">Plectus sambesii</name>
    <dbReference type="NCBI Taxonomy" id="2011161"/>
    <lineage>
        <taxon>Eukaryota</taxon>
        <taxon>Metazoa</taxon>
        <taxon>Ecdysozoa</taxon>
        <taxon>Nematoda</taxon>
        <taxon>Chromadorea</taxon>
        <taxon>Plectida</taxon>
        <taxon>Plectina</taxon>
        <taxon>Plectoidea</taxon>
        <taxon>Plectidae</taxon>
        <taxon>Plectus</taxon>
    </lineage>
</organism>
<feature type="region of interest" description="Disordered" evidence="1">
    <location>
        <begin position="1"/>
        <end position="52"/>
    </location>
</feature>
<evidence type="ECO:0000256" key="1">
    <source>
        <dbReference type="SAM" id="MobiDB-lite"/>
    </source>
</evidence>
<keyword evidence="2" id="KW-1185">Reference proteome</keyword>
<evidence type="ECO:0000313" key="2">
    <source>
        <dbReference type="Proteomes" id="UP000887566"/>
    </source>
</evidence>
<dbReference type="Proteomes" id="UP000887566">
    <property type="component" value="Unplaced"/>
</dbReference>